<keyword evidence="4" id="KW-0479">Metal-binding</keyword>
<dbReference type="Pfam" id="PF00111">
    <property type="entry name" value="Fer2"/>
    <property type="match status" value="1"/>
</dbReference>
<name>A0A1S6HIU8_9GAMM</name>
<keyword evidence="2" id="KW-0285">Flavoprotein</keyword>
<dbReference type="InterPro" id="IPR017938">
    <property type="entry name" value="Riboflavin_synthase-like_b-brl"/>
</dbReference>
<keyword evidence="5" id="KW-0274">FAD</keyword>
<dbReference type="Gene3D" id="3.40.50.80">
    <property type="entry name" value="Nucleotide-binding domain of ferredoxin-NADP reductase (FNR) module"/>
    <property type="match status" value="1"/>
</dbReference>
<evidence type="ECO:0000256" key="5">
    <source>
        <dbReference type="ARBA" id="ARBA00022827"/>
    </source>
</evidence>
<dbReference type="InterPro" id="IPR039261">
    <property type="entry name" value="FNR_nucleotide-bd"/>
</dbReference>
<dbReference type="SUPFAM" id="SSF63380">
    <property type="entry name" value="Riboflavin synthase domain-like"/>
    <property type="match status" value="1"/>
</dbReference>
<dbReference type="SUPFAM" id="SSF54292">
    <property type="entry name" value="2Fe-2S ferredoxin-like"/>
    <property type="match status" value="1"/>
</dbReference>
<dbReference type="InterPro" id="IPR008333">
    <property type="entry name" value="Cbr1-like_FAD-bd_dom"/>
</dbReference>
<dbReference type="EMBL" id="CP014782">
    <property type="protein sequence ID" value="AQS35445.1"/>
    <property type="molecule type" value="Genomic_DNA"/>
</dbReference>
<comment type="cofactor">
    <cofactor evidence="10">
        <name>[2Fe-2S] cluster</name>
        <dbReference type="ChEBI" id="CHEBI:190135"/>
    </cofactor>
</comment>
<evidence type="ECO:0000256" key="8">
    <source>
        <dbReference type="ARBA" id="ARBA00023014"/>
    </source>
</evidence>
<dbReference type="GO" id="GO:0051537">
    <property type="term" value="F:2 iron, 2 sulfur cluster binding"/>
    <property type="evidence" value="ECO:0007669"/>
    <property type="project" value="UniProtKB-KW"/>
</dbReference>
<dbReference type="InterPro" id="IPR001433">
    <property type="entry name" value="OxRdtase_FAD/NAD-bd"/>
</dbReference>
<evidence type="ECO:0000256" key="4">
    <source>
        <dbReference type="ARBA" id="ARBA00022723"/>
    </source>
</evidence>
<dbReference type="Proteomes" id="UP000189545">
    <property type="component" value="Chromosome"/>
</dbReference>
<evidence type="ECO:0000259" key="12">
    <source>
        <dbReference type="PROSITE" id="PS51085"/>
    </source>
</evidence>
<keyword evidence="3" id="KW-0001">2Fe-2S</keyword>
<feature type="domain" description="2Fe-2S ferredoxin-type" evidence="12">
    <location>
        <begin position="235"/>
        <end position="320"/>
    </location>
</feature>
<evidence type="ECO:0000256" key="11">
    <source>
        <dbReference type="ARBA" id="ARBA00061434"/>
    </source>
</evidence>
<dbReference type="InterPro" id="IPR050415">
    <property type="entry name" value="MRET"/>
</dbReference>
<dbReference type="Gene3D" id="2.40.30.10">
    <property type="entry name" value="Translation factors"/>
    <property type="match status" value="1"/>
</dbReference>
<dbReference type="PANTHER" id="PTHR47354">
    <property type="entry name" value="NADH OXIDOREDUCTASE HCR"/>
    <property type="match status" value="1"/>
</dbReference>
<comment type="cofactor">
    <cofactor evidence="1">
        <name>FAD</name>
        <dbReference type="ChEBI" id="CHEBI:57692"/>
    </cofactor>
</comment>
<evidence type="ECO:0000256" key="7">
    <source>
        <dbReference type="ARBA" id="ARBA00023004"/>
    </source>
</evidence>
<gene>
    <name evidence="14" type="ORF">Sps_00225</name>
</gene>
<keyword evidence="15" id="KW-1185">Reference proteome</keyword>
<dbReference type="STRING" id="225848.Sps_00225"/>
<accession>A0A1S6HIU8</accession>
<dbReference type="PROSITE" id="PS51085">
    <property type="entry name" value="2FE2S_FER_2"/>
    <property type="match status" value="1"/>
</dbReference>
<dbReference type="Pfam" id="PF00175">
    <property type="entry name" value="NAD_binding_1"/>
    <property type="match status" value="1"/>
</dbReference>
<keyword evidence="9" id="KW-0830">Ubiquinone</keyword>
<evidence type="ECO:0000256" key="2">
    <source>
        <dbReference type="ARBA" id="ARBA00022630"/>
    </source>
</evidence>
<evidence type="ECO:0000256" key="10">
    <source>
        <dbReference type="ARBA" id="ARBA00034078"/>
    </source>
</evidence>
<dbReference type="GO" id="GO:0046872">
    <property type="term" value="F:metal ion binding"/>
    <property type="evidence" value="ECO:0007669"/>
    <property type="project" value="UniProtKB-KW"/>
</dbReference>
<evidence type="ECO:0000256" key="3">
    <source>
        <dbReference type="ARBA" id="ARBA00022714"/>
    </source>
</evidence>
<keyword evidence="8" id="KW-0411">Iron-sulfur</keyword>
<dbReference type="OrthoDB" id="581532at2"/>
<sequence>MSMHLTCTETIRESDDSLSAWFACSTPVVAKGGQYITLSVSIQGRVQTRSYSLSGFVLLAASSALRITVKRVDKGLVSNWLVDNCREGMQFETSKPMGSFTLDDDAISHTFIAAGSGISPIAAMLREACKDRPGSRCNLLYIFRDRASAPLLTELESLSSCYPKLNITTWETHSLGRPDSTQILDVISEWQADSHYVCGPESLIDTVSQLDLECLRMERFNIPVASLENVTMGNAKVTFSKSNISIEVNEAETILDLAEANGIDINSSCRAGDCHECKLRHNNPDAIAWLDRDDALTEEEKQEFLLACCTSIVGEVSIDC</sequence>
<evidence type="ECO:0000256" key="9">
    <source>
        <dbReference type="ARBA" id="ARBA00023075"/>
    </source>
</evidence>
<dbReference type="KEGG" id="spsw:Sps_00225"/>
<proteinExistence type="inferred from homology"/>
<dbReference type="CDD" id="cd00207">
    <property type="entry name" value="fer2"/>
    <property type="match status" value="1"/>
</dbReference>
<protein>
    <submittedName>
        <fullName evidence="14">Flavodoxin reductase family protein</fullName>
    </submittedName>
</protein>
<dbReference type="PRINTS" id="PR00410">
    <property type="entry name" value="PHEHYDRXLASE"/>
</dbReference>
<dbReference type="InterPro" id="IPR017927">
    <property type="entry name" value="FAD-bd_FR_type"/>
</dbReference>
<dbReference type="InterPro" id="IPR012675">
    <property type="entry name" value="Beta-grasp_dom_sf"/>
</dbReference>
<organism evidence="14 15">
    <name type="scientific">Shewanella psychrophila</name>
    <dbReference type="NCBI Taxonomy" id="225848"/>
    <lineage>
        <taxon>Bacteria</taxon>
        <taxon>Pseudomonadati</taxon>
        <taxon>Pseudomonadota</taxon>
        <taxon>Gammaproteobacteria</taxon>
        <taxon>Alteromonadales</taxon>
        <taxon>Shewanellaceae</taxon>
        <taxon>Shewanella</taxon>
    </lineage>
</organism>
<dbReference type="GO" id="GO:0016491">
    <property type="term" value="F:oxidoreductase activity"/>
    <property type="evidence" value="ECO:0007669"/>
    <property type="project" value="UniProtKB-KW"/>
</dbReference>
<evidence type="ECO:0000256" key="1">
    <source>
        <dbReference type="ARBA" id="ARBA00001974"/>
    </source>
</evidence>
<dbReference type="RefSeq" id="WP_077750800.1">
    <property type="nucleotide sequence ID" value="NZ_CP014782.1"/>
</dbReference>
<dbReference type="PROSITE" id="PS51384">
    <property type="entry name" value="FAD_FR"/>
    <property type="match status" value="1"/>
</dbReference>
<comment type="similarity">
    <text evidence="11">In the N-terminal section; belongs to the FAD-binding oxidoreductase type 6 family.</text>
</comment>
<dbReference type="PANTHER" id="PTHR47354:SF6">
    <property type="entry name" value="NADH OXIDOREDUCTASE HCR"/>
    <property type="match status" value="1"/>
</dbReference>
<dbReference type="SUPFAM" id="SSF52343">
    <property type="entry name" value="Ferredoxin reductase-like, C-terminal NADP-linked domain"/>
    <property type="match status" value="1"/>
</dbReference>
<evidence type="ECO:0000259" key="13">
    <source>
        <dbReference type="PROSITE" id="PS51384"/>
    </source>
</evidence>
<evidence type="ECO:0000256" key="6">
    <source>
        <dbReference type="ARBA" id="ARBA00023002"/>
    </source>
</evidence>
<dbReference type="InterPro" id="IPR001041">
    <property type="entry name" value="2Fe-2S_ferredoxin-type"/>
</dbReference>
<evidence type="ECO:0000313" key="14">
    <source>
        <dbReference type="EMBL" id="AQS35445.1"/>
    </source>
</evidence>
<dbReference type="Pfam" id="PF00970">
    <property type="entry name" value="FAD_binding_6"/>
    <property type="match status" value="1"/>
</dbReference>
<dbReference type="Gene3D" id="3.10.20.30">
    <property type="match status" value="1"/>
</dbReference>
<reference evidence="14 15" key="1">
    <citation type="submission" date="2016-03" db="EMBL/GenBank/DDBJ databases">
        <title>Complete genome sequence of Shewanella psychrophila WP2, a deep sea bacterium isolated from west Pacific sediment.</title>
        <authorList>
            <person name="Xu G."/>
            <person name="Jian H."/>
        </authorList>
    </citation>
    <scope>NUCLEOTIDE SEQUENCE [LARGE SCALE GENOMIC DNA]</scope>
    <source>
        <strain evidence="14 15">WP2</strain>
    </source>
</reference>
<evidence type="ECO:0000313" key="15">
    <source>
        <dbReference type="Proteomes" id="UP000189545"/>
    </source>
</evidence>
<dbReference type="InterPro" id="IPR036010">
    <property type="entry name" value="2Fe-2S_ferredoxin-like_sf"/>
</dbReference>
<keyword evidence="6" id="KW-0560">Oxidoreductase</keyword>
<keyword evidence="7" id="KW-0408">Iron</keyword>
<feature type="domain" description="FAD-binding FR-type" evidence="13">
    <location>
        <begin position="1"/>
        <end position="103"/>
    </location>
</feature>
<dbReference type="AlphaFoldDB" id="A0A1S6HIU8"/>